<dbReference type="Pfam" id="PF02706">
    <property type="entry name" value="Wzz"/>
    <property type="match status" value="1"/>
</dbReference>
<dbReference type="HOGENOM" id="CLU_082668_2_0_9"/>
<name>C8VYQ7_DESAS</name>
<dbReference type="RefSeq" id="WP_015759448.1">
    <property type="nucleotide sequence ID" value="NC_013216.1"/>
</dbReference>
<keyword evidence="11" id="KW-1185">Reference proteome</keyword>
<feature type="domain" description="Polysaccharide chain length determinant N-terminal" evidence="8">
    <location>
        <begin position="2"/>
        <end position="91"/>
    </location>
</feature>
<evidence type="ECO:0000256" key="2">
    <source>
        <dbReference type="ARBA" id="ARBA00006683"/>
    </source>
</evidence>
<comment type="subcellular location">
    <subcellularLocation>
        <location evidence="1">Cell membrane</location>
        <topology evidence="1">Multi-pass membrane protein</topology>
    </subcellularLocation>
</comment>
<dbReference type="GO" id="GO:0004713">
    <property type="term" value="F:protein tyrosine kinase activity"/>
    <property type="evidence" value="ECO:0007669"/>
    <property type="project" value="TreeGrafter"/>
</dbReference>
<evidence type="ECO:0000256" key="4">
    <source>
        <dbReference type="ARBA" id="ARBA00022692"/>
    </source>
</evidence>
<dbReference type="AlphaFoldDB" id="C8VYQ7"/>
<dbReference type="InterPro" id="IPR032807">
    <property type="entry name" value="GNVR"/>
</dbReference>
<evidence type="ECO:0000256" key="1">
    <source>
        <dbReference type="ARBA" id="ARBA00004651"/>
    </source>
</evidence>
<keyword evidence="4 7" id="KW-0812">Transmembrane</keyword>
<evidence type="ECO:0000256" key="5">
    <source>
        <dbReference type="ARBA" id="ARBA00022989"/>
    </source>
</evidence>
<evidence type="ECO:0000256" key="7">
    <source>
        <dbReference type="SAM" id="Phobius"/>
    </source>
</evidence>
<accession>C8VYQ7</accession>
<feature type="transmembrane region" description="Helical" evidence="7">
    <location>
        <begin position="15"/>
        <end position="36"/>
    </location>
</feature>
<evidence type="ECO:0000256" key="3">
    <source>
        <dbReference type="ARBA" id="ARBA00022475"/>
    </source>
</evidence>
<dbReference type="InterPro" id="IPR050445">
    <property type="entry name" value="Bact_polysacc_biosynth/exp"/>
</dbReference>
<feature type="transmembrane region" description="Helical" evidence="7">
    <location>
        <begin position="173"/>
        <end position="194"/>
    </location>
</feature>
<dbReference type="STRING" id="485916.Dtox_4108"/>
<dbReference type="EMBL" id="CP001720">
    <property type="protein sequence ID" value="ACV64778.1"/>
    <property type="molecule type" value="Genomic_DNA"/>
</dbReference>
<dbReference type="InterPro" id="IPR003856">
    <property type="entry name" value="LPS_length_determ_N"/>
</dbReference>
<organism evidence="10 11">
    <name type="scientific">Desulfofarcimen acetoxidans (strain ATCC 49208 / DSM 771 / KCTC 5769 / VKM B-1644 / 5575)</name>
    <name type="common">Desulfotomaculum acetoxidans</name>
    <dbReference type="NCBI Taxonomy" id="485916"/>
    <lineage>
        <taxon>Bacteria</taxon>
        <taxon>Bacillati</taxon>
        <taxon>Bacillota</taxon>
        <taxon>Clostridia</taxon>
        <taxon>Eubacteriales</taxon>
        <taxon>Peptococcaceae</taxon>
        <taxon>Desulfofarcimen</taxon>
    </lineage>
</organism>
<dbReference type="KEGG" id="dae:Dtox_4108"/>
<evidence type="ECO:0000259" key="9">
    <source>
        <dbReference type="Pfam" id="PF13807"/>
    </source>
</evidence>
<dbReference type="Pfam" id="PF13807">
    <property type="entry name" value="GNVR"/>
    <property type="match status" value="1"/>
</dbReference>
<evidence type="ECO:0000313" key="11">
    <source>
        <dbReference type="Proteomes" id="UP000002217"/>
    </source>
</evidence>
<evidence type="ECO:0000256" key="6">
    <source>
        <dbReference type="ARBA" id="ARBA00023136"/>
    </source>
</evidence>
<reference evidence="10 11" key="1">
    <citation type="journal article" date="2009" name="Stand. Genomic Sci.">
        <title>Complete genome sequence of Desulfotomaculum acetoxidans type strain (5575).</title>
        <authorList>
            <person name="Spring S."/>
            <person name="Lapidus A."/>
            <person name="Schroder M."/>
            <person name="Gleim D."/>
            <person name="Sims D."/>
            <person name="Meincke L."/>
            <person name="Glavina Del Rio T."/>
            <person name="Tice H."/>
            <person name="Copeland A."/>
            <person name="Cheng J.F."/>
            <person name="Lucas S."/>
            <person name="Chen F."/>
            <person name="Nolan M."/>
            <person name="Bruce D."/>
            <person name="Goodwin L."/>
            <person name="Pitluck S."/>
            <person name="Ivanova N."/>
            <person name="Mavromatis K."/>
            <person name="Mikhailova N."/>
            <person name="Pati A."/>
            <person name="Chen A."/>
            <person name="Palaniappan K."/>
            <person name="Land M."/>
            <person name="Hauser L."/>
            <person name="Chang Y.J."/>
            <person name="Jeffries C.D."/>
            <person name="Chain P."/>
            <person name="Saunders E."/>
            <person name="Brettin T."/>
            <person name="Detter J.C."/>
            <person name="Goker M."/>
            <person name="Bristow J."/>
            <person name="Eisen J.A."/>
            <person name="Markowitz V."/>
            <person name="Hugenholtz P."/>
            <person name="Kyrpides N.C."/>
            <person name="Klenk H.P."/>
            <person name="Han C."/>
        </authorList>
    </citation>
    <scope>NUCLEOTIDE SEQUENCE [LARGE SCALE GENOMIC DNA]</scope>
    <source>
        <strain evidence="11">ATCC 49208 / DSM 771 / VKM B-1644</strain>
    </source>
</reference>
<evidence type="ECO:0000259" key="8">
    <source>
        <dbReference type="Pfam" id="PF02706"/>
    </source>
</evidence>
<dbReference type="GO" id="GO:0005886">
    <property type="term" value="C:plasma membrane"/>
    <property type="evidence" value="ECO:0007669"/>
    <property type="project" value="UniProtKB-SubCell"/>
</dbReference>
<keyword evidence="3" id="KW-1003">Cell membrane</keyword>
<dbReference type="PANTHER" id="PTHR32309">
    <property type="entry name" value="TYROSINE-PROTEIN KINASE"/>
    <property type="match status" value="1"/>
</dbReference>
<sequence length="221" mass="24235">MELRDILGILKKGKWFLIILPIAAMLTSGIVSYFLITPIYKSSTTLMVGKTYAGENGPLLQYNDILTANQLVKTYSQIAKSRTVAEKIIEQEKLDITPEAFSAKINVEPVRDTQLISISIEDASPDKAARLANISGQVFMKKVVEVMKLDNVNIVDPAVPAPAPVKPNKKMNILLAGVIGLMAAVGLVFLLEFLDQTIKTNEDINRYLELPVLGVIPKIDA</sequence>
<evidence type="ECO:0000313" key="10">
    <source>
        <dbReference type="EMBL" id="ACV64778.1"/>
    </source>
</evidence>
<feature type="domain" description="Tyrosine-protein kinase G-rich" evidence="9">
    <location>
        <begin position="141"/>
        <end position="191"/>
    </location>
</feature>
<comment type="similarity">
    <text evidence="2">Belongs to the CpsC/CapA family.</text>
</comment>
<protein>
    <submittedName>
        <fullName evidence="10">Lipopolysaccharide biosynthesis protein</fullName>
    </submittedName>
</protein>
<keyword evidence="6 7" id="KW-0472">Membrane</keyword>
<dbReference type="PANTHER" id="PTHR32309:SF13">
    <property type="entry name" value="FERRIC ENTEROBACTIN TRANSPORT PROTEIN FEPE"/>
    <property type="match status" value="1"/>
</dbReference>
<dbReference type="Proteomes" id="UP000002217">
    <property type="component" value="Chromosome"/>
</dbReference>
<dbReference type="eggNOG" id="COG3944">
    <property type="taxonomic scope" value="Bacteria"/>
</dbReference>
<keyword evidence="5 7" id="KW-1133">Transmembrane helix</keyword>
<gene>
    <name evidence="10" type="ordered locus">Dtox_4108</name>
</gene>
<proteinExistence type="inferred from homology"/>